<keyword evidence="9" id="KW-1185">Reference proteome</keyword>
<reference evidence="8 9" key="6">
    <citation type="journal article" date="2010" name="Appl. Environ. Microbiol.">
        <title>phrR-like gene praR of Azorhizobium caulinodans ORS571 is essential for symbiosis with Sesbania rostrata and is involved in expression of reb genes.</title>
        <authorList>
            <person name="Akiba N."/>
            <person name="Aono T."/>
            <person name="Toyazaki H."/>
            <person name="Sato S."/>
            <person name="Oyaizu H."/>
        </authorList>
    </citation>
    <scope>NUCLEOTIDE SEQUENCE [LARGE SCALE GENOMIC DNA]</scope>
    <source>
        <strain evidence="9">ATCC 43989 / DSM 5975 / JCM 20966 / LMG 6465 / NBRC 14845 / NCIMB 13405 / ORS 571</strain>
        <strain evidence="8">ORS 571</strain>
    </source>
</reference>
<dbReference type="RefSeq" id="WP_012172325.1">
    <property type="nucleotide sequence ID" value="NC_009937.1"/>
</dbReference>
<dbReference type="EMBL" id="FJ612449">
    <property type="protein sequence ID" value="ACM45328.1"/>
    <property type="molecule type" value="Genomic_DNA"/>
</dbReference>
<evidence type="ECO:0000256" key="6">
    <source>
        <dbReference type="SAM" id="Phobius"/>
    </source>
</evidence>
<proteinExistence type="predicted"/>
<dbReference type="eggNOG" id="COG1279">
    <property type="taxonomic scope" value="Bacteria"/>
</dbReference>
<evidence type="ECO:0000313" key="7">
    <source>
        <dbReference type="EMBL" id="ACM45328.1"/>
    </source>
</evidence>
<feature type="transmembrane region" description="Helical" evidence="6">
    <location>
        <begin position="108"/>
        <end position="134"/>
    </location>
</feature>
<name>A8INX2_AZOC5</name>
<gene>
    <name evidence="7" type="primary">asiE</name>
    <name evidence="8" type="ordered locus">AZC_3802</name>
</gene>
<dbReference type="KEGG" id="azc:AZC_3802"/>
<dbReference type="InterPro" id="IPR001123">
    <property type="entry name" value="LeuE-type"/>
</dbReference>
<evidence type="ECO:0000313" key="8">
    <source>
        <dbReference type="EMBL" id="BAF89800.1"/>
    </source>
</evidence>
<reference evidence="8 9" key="4">
    <citation type="journal article" date="2009" name="Appl. Environ. Microbiol.">
        <title>Comparative genome-wide transcriptional profiling of Azorhizobium caulinodans ORS571 grown under free-living and symbiotic conditions.</title>
        <authorList>
            <person name="Tsukada S."/>
            <person name="Aono T."/>
            <person name="Akiba N."/>
            <person name="Lee KB."/>
            <person name="Liu CT."/>
            <person name="Toyazaki H."/>
            <person name="Oyaizu H."/>
        </authorList>
    </citation>
    <scope>NUCLEOTIDE SEQUENCE [LARGE SCALE GENOMIC DNA]</scope>
    <source>
        <strain evidence="9">ATCC 43989 / DSM 5975 / JCM 20966 / LMG 6465 / NBRC 14845 / NCIMB 13405 / ORS 571</strain>
        <strain evidence="8">ORS 571</strain>
    </source>
</reference>
<keyword evidence="5 6" id="KW-0472">Membrane</keyword>
<reference evidence="8 9" key="1">
    <citation type="journal article" date="2007" name="Appl. Environ. Microbiol.">
        <title>Rhizobial factors required for stem nodule maturation and maintenance in Sesbania rostrata-Azorhizobium caulinodans ORS571 symbiosis.</title>
        <authorList>
            <person name="Suzuki S."/>
            <person name="Aono T."/>
            <person name="Lee KB."/>
            <person name="Suzuki T."/>
            <person name="Liu CT."/>
            <person name="Miwa H."/>
            <person name="Wakao S."/>
            <person name="Iki T."/>
            <person name="Oyaizu H."/>
        </authorList>
    </citation>
    <scope>NUCLEOTIDE SEQUENCE [LARGE SCALE GENOMIC DNA]</scope>
    <source>
        <strain evidence="9">ATCC 43989 / DSM 5975 / JCM 20966 / LMG 6465 / NBRC 14845 / NCIMB 13405 / ORS 571</strain>
        <strain evidence="8">ORS 571</strain>
    </source>
</reference>
<keyword evidence="4 6" id="KW-1133">Transmembrane helix</keyword>
<evidence type="ECO:0000313" key="9">
    <source>
        <dbReference type="Proteomes" id="UP000000270"/>
    </source>
</evidence>
<dbReference type="Pfam" id="PF01810">
    <property type="entry name" value="LysE"/>
    <property type="match status" value="1"/>
</dbReference>
<organism evidence="8 9">
    <name type="scientific">Azorhizobium caulinodans (strain ATCC 43989 / DSM 5975 / JCM 20966 / LMG 6465 / NBRC 14845 / NCIMB 13405 / ORS 571)</name>
    <dbReference type="NCBI Taxonomy" id="438753"/>
    <lineage>
        <taxon>Bacteria</taxon>
        <taxon>Pseudomonadati</taxon>
        <taxon>Pseudomonadota</taxon>
        <taxon>Alphaproteobacteria</taxon>
        <taxon>Hyphomicrobiales</taxon>
        <taxon>Xanthobacteraceae</taxon>
        <taxon>Azorhizobium</taxon>
    </lineage>
</organism>
<dbReference type="PANTHER" id="PTHR30086:SF20">
    <property type="entry name" value="ARGININE EXPORTER PROTEIN ARGO-RELATED"/>
    <property type="match status" value="1"/>
</dbReference>
<accession>A8INX2</accession>
<dbReference type="GO" id="GO:0015171">
    <property type="term" value="F:amino acid transmembrane transporter activity"/>
    <property type="evidence" value="ECO:0007669"/>
    <property type="project" value="TreeGrafter"/>
</dbReference>
<evidence type="ECO:0000256" key="4">
    <source>
        <dbReference type="ARBA" id="ARBA00022989"/>
    </source>
</evidence>
<evidence type="ECO:0000256" key="2">
    <source>
        <dbReference type="ARBA" id="ARBA00022475"/>
    </source>
</evidence>
<dbReference type="Proteomes" id="UP000000270">
    <property type="component" value="Chromosome"/>
</dbReference>
<feature type="transmembrane region" description="Helical" evidence="6">
    <location>
        <begin position="146"/>
        <end position="166"/>
    </location>
</feature>
<dbReference type="GO" id="GO:0005886">
    <property type="term" value="C:plasma membrane"/>
    <property type="evidence" value="ECO:0007669"/>
    <property type="project" value="UniProtKB-SubCell"/>
</dbReference>
<protein>
    <submittedName>
        <fullName evidence="7">AsiE</fullName>
    </submittedName>
    <submittedName>
        <fullName evidence="8">Putative L-lysine exporter</fullName>
    </submittedName>
</protein>
<keyword evidence="3 6" id="KW-0812">Transmembrane</keyword>
<evidence type="ECO:0000256" key="1">
    <source>
        <dbReference type="ARBA" id="ARBA00004651"/>
    </source>
</evidence>
<feature type="transmembrane region" description="Helical" evidence="6">
    <location>
        <begin position="36"/>
        <end position="59"/>
    </location>
</feature>
<dbReference type="AlphaFoldDB" id="A8INX2"/>
<reference evidence="8 9" key="3">
    <citation type="journal article" date="2008" name="BMC Genomics">
        <title>The genome of the versatile nitrogen fixer Azorhizobium caulinodans ORS571.</title>
        <authorList>
            <person name="Lee KB."/>
            <person name="Backer P.D."/>
            <person name="Aono T."/>
            <person name="Liu CT."/>
            <person name="Suzuki S."/>
            <person name="Suzuki T."/>
            <person name="Kaneko T."/>
            <person name="Yamada M."/>
            <person name="Tabata S."/>
            <person name="Kupfer D.M."/>
            <person name="Najar F.Z."/>
            <person name="Wiley G.B."/>
            <person name="Roe B."/>
            <person name="Binnewies T.T."/>
            <person name="Ussery D.W."/>
            <person name="D'Haeze W."/>
            <person name="Herder J.D."/>
            <person name="Gevers D."/>
            <person name="Vereecke D."/>
            <person name="Holsters M."/>
            <person name="Oyaizu H."/>
        </authorList>
    </citation>
    <scope>NUCLEOTIDE SEQUENCE [LARGE SCALE GENOMIC DNA]</scope>
    <source>
        <strain evidence="9">ATCC 43989 / DSM 5975 / JCM 20966 / LMG 6465 / NBRC 14845 / NCIMB 13405 / ORS 571</strain>
        <strain evidence="8">ORS 571</strain>
    </source>
</reference>
<dbReference type="EMBL" id="AP009384">
    <property type="protein sequence ID" value="BAF89800.1"/>
    <property type="molecule type" value="Genomic_DNA"/>
</dbReference>
<dbReference type="HOGENOM" id="CLU_087840_0_0_5"/>
<keyword evidence="2" id="KW-1003">Cell membrane</keyword>
<feature type="transmembrane region" description="Helical" evidence="6">
    <location>
        <begin position="71"/>
        <end position="88"/>
    </location>
</feature>
<feature type="transmembrane region" description="Helical" evidence="6">
    <location>
        <begin position="178"/>
        <end position="199"/>
    </location>
</feature>
<dbReference type="PANTHER" id="PTHR30086">
    <property type="entry name" value="ARGININE EXPORTER PROTEIN ARGO"/>
    <property type="match status" value="1"/>
</dbReference>
<reference evidence="8 9" key="7">
    <citation type="journal article" date="2011" name="Appl. Environ. Microbiol.">
        <title>Involvement of the azorhizobial chromosome partition gene (parA) in the onset of bacteroid differentiation during Sesbania rostrata stem nodule development.</title>
        <authorList>
            <person name="Liu CT."/>
            <person name="Lee KB."/>
            <person name="Wang YS."/>
            <person name="Peng MH."/>
            <person name="Lee KT."/>
            <person name="Suzuki S."/>
            <person name="Suzuki T."/>
            <person name="Oyaizu H."/>
        </authorList>
    </citation>
    <scope>NUCLEOTIDE SEQUENCE [LARGE SCALE GENOMIC DNA]</scope>
    <source>
        <strain evidence="9">ATCC 43989 / DSM 5975 / JCM 20966 / LMG 6465 / NBRC 14845 / NCIMB 13405 / ORS 571</strain>
        <strain evidence="8">ORS 571</strain>
    </source>
</reference>
<reference evidence="7" key="5">
    <citation type="submission" date="2009-01" db="EMBL/GenBank/DDBJ databases">
        <title>Azorhizobium caulinodans ORS 571 seed-exudate induced efflux genes.</title>
        <authorList>
            <person name="Cai W."/>
            <person name="Zhu J."/>
        </authorList>
    </citation>
    <scope>NUCLEOTIDE SEQUENCE</scope>
    <source>
        <strain evidence="7">ORS 571</strain>
    </source>
</reference>
<dbReference type="STRING" id="438753.AZC_3802"/>
<evidence type="ECO:0000256" key="5">
    <source>
        <dbReference type="ARBA" id="ARBA00023136"/>
    </source>
</evidence>
<evidence type="ECO:0000256" key="3">
    <source>
        <dbReference type="ARBA" id="ARBA00022692"/>
    </source>
</evidence>
<comment type="subcellular location">
    <subcellularLocation>
        <location evidence="1">Cell membrane</location>
        <topology evidence="1">Multi-pass membrane protein</topology>
    </subcellularLocation>
</comment>
<sequence length="201" mass="21525">MTIPLFSGFLLGLSLILVIGAQNAFVLRLGLRGEHVLPVVLICAVSDAALILVGVLGFAQVSAIMPWAEPVMRYAGAAFLVLYGARSFRSAFTAETGLQVTGTTTITLQGALLTCLALTWLNPHVYLDTVVLIGSISTQFNEGRGLFALGAMLSSFTFFFSLGYGARLLRPFFARPGTWRVLDGGIGLVMWITAARLLLPQ</sequence>
<reference evidence="9" key="2">
    <citation type="submission" date="2007-04" db="EMBL/GenBank/DDBJ databases">
        <title>Complete genome sequence of the nitrogen-fixing bacterium Azorhizobium caulinodans ORS571.</title>
        <authorList>
            <person name="Lee K.B."/>
            <person name="Backer P.D."/>
            <person name="Aono T."/>
            <person name="Liu C.T."/>
            <person name="Suzuki S."/>
            <person name="Suzuki T."/>
            <person name="Kaneko T."/>
            <person name="Yamada M."/>
            <person name="Tabata S."/>
            <person name="Kupfer D.M."/>
            <person name="Najar F.Z."/>
            <person name="Wiley G.B."/>
            <person name="Roe B."/>
            <person name="Binnewies T."/>
            <person name="Ussery D."/>
            <person name="Vereecke D."/>
            <person name="Gevers D."/>
            <person name="Holsters M."/>
            <person name="Oyaizu H."/>
        </authorList>
    </citation>
    <scope>NUCLEOTIDE SEQUENCE [LARGE SCALE GENOMIC DNA]</scope>
    <source>
        <strain evidence="9">ATCC 43989 / DSM 5975 / JCM 20966 / LMG 6465 / NBRC 14845 / NCIMB 13405 / ORS 571</strain>
    </source>
</reference>